<evidence type="ECO:0000256" key="1">
    <source>
        <dbReference type="SAM" id="MobiDB-lite"/>
    </source>
</evidence>
<dbReference type="EMBL" id="KL596649">
    <property type="protein sequence ID" value="KER31175.1"/>
    <property type="molecule type" value="Genomic_DNA"/>
</dbReference>
<accession>A0A075A6E5</accession>
<dbReference type="AlphaFoldDB" id="A0A075A6E5"/>
<name>A0A075A6E5_OPIVI</name>
<feature type="region of interest" description="Disordered" evidence="1">
    <location>
        <begin position="1"/>
        <end position="21"/>
    </location>
</feature>
<reference evidence="2 3" key="1">
    <citation type="submission" date="2013-11" db="EMBL/GenBank/DDBJ databases">
        <title>Opisthorchis viverrini - life in the bile duct.</title>
        <authorList>
            <person name="Young N.D."/>
            <person name="Nagarajan N."/>
            <person name="Lin S.J."/>
            <person name="Korhonen P.K."/>
            <person name="Jex A.R."/>
            <person name="Hall R.S."/>
            <person name="Safavi-Hemami H."/>
            <person name="Kaewkong W."/>
            <person name="Bertrand D."/>
            <person name="Gao S."/>
            <person name="Seet Q."/>
            <person name="Wongkham S."/>
            <person name="Teh B.T."/>
            <person name="Wongkham C."/>
            <person name="Intapan P.M."/>
            <person name="Maleewong W."/>
            <person name="Yang X."/>
            <person name="Hu M."/>
            <person name="Wang Z."/>
            <person name="Hofmann A."/>
            <person name="Sternberg P.W."/>
            <person name="Tan P."/>
            <person name="Wang J."/>
            <person name="Gasser R.B."/>
        </authorList>
    </citation>
    <scope>NUCLEOTIDE SEQUENCE [LARGE SCALE GENOMIC DNA]</scope>
</reference>
<proteinExistence type="predicted"/>
<dbReference type="GeneID" id="20316690"/>
<feature type="compositionally biased region" description="Polar residues" evidence="1">
    <location>
        <begin position="82"/>
        <end position="95"/>
    </location>
</feature>
<evidence type="ECO:0000313" key="3">
    <source>
        <dbReference type="Proteomes" id="UP000054324"/>
    </source>
</evidence>
<dbReference type="KEGG" id="ovi:T265_02502"/>
<sequence length="122" mass="13729">MKEAGKPDLNEGINSAGLGVQPEDQVKYRKLTYERRTPAITLEETEWSDQATVSKISDYYAMYSDNDQQGKKTAQIGRYQDDQSSQGKTDNNATMDLSENVVVENVDLINGYLVSINREEIT</sequence>
<feature type="region of interest" description="Disordered" evidence="1">
    <location>
        <begin position="67"/>
        <end position="95"/>
    </location>
</feature>
<dbReference type="Proteomes" id="UP000054324">
    <property type="component" value="Unassembled WGS sequence"/>
</dbReference>
<organism evidence="2 3">
    <name type="scientific">Opisthorchis viverrini</name>
    <name type="common">Southeast Asian liver fluke</name>
    <dbReference type="NCBI Taxonomy" id="6198"/>
    <lineage>
        <taxon>Eukaryota</taxon>
        <taxon>Metazoa</taxon>
        <taxon>Spiralia</taxon>
        <taxon>Lophotrochozoa</taxon>
        <taxon>Platyhelminthes</taxon>
        <taxon>Trematoda</taxon>
        <taxon>Digenea</taxon>
        <taxon>Opisthorchiida</taxon>
        <taxon>Opisthorchiata</taxon>
        <taxon>Opisthorchiidae</taxon>
        <taxon>Opisthorchis</taxon>
    </lineage>
</organism>
<evidence type="ECO:0000313" key="2">
    <source>
        <dbReference type="EMBL" id="KER31175.1"/>
    </source>
</evidence>
<dbReference type="CTD" id="20316690"/>
<protein>
    <submittedName>
        <fullName evidence="2">Uncharacterized protein</fullName>
    </submittedName>
</protein>
<dbReference type="RefSeq" id="XP_009165029.1">
    <property type="nucleotide sequence ID" value="XM_009166765.1"/>
</dbReference>
<gene>
    <name evidence="2" type="ORF">T265_02502</name>
</gene>
<keyword evidence="3" id="KW-1185">Reference proteome</keyword>